<dbReference type="InterPro" id="IPR006094">
    <property type="entry name" value="Oxid_FAD_bind_N"/>
</dbReference>
<dbReference type="GO" id="GO:0022904">
    <property type="term" value="P:respiratory electron transport chain"/>
    <property type="evidence" value="ECO:0007669"/>
    <property type="project" value="TreeGrafter"/>
</dbReference>
<dbReference type="PROSITE" id="PS51387">
    <property type="entry name" value="FAD_PCMH"/>
    <property type="match status" value="1"/>
</dbReference>
<keyword evidence="7" id="KW-1185">Reference proteome</keyword>
<dbReference type="Gene3D" id="1.10.45.10">
    <property type="entry name" value="Vanillyl-alcohol Oxidase, Chain A, domain 4"/>
    <property type="match status" value="1"/>
</dbReference>
<organism evidence="6 7">
    <name type="scientific">Salipiger pallidus</name>
    <dbReference type="NCBI Taxonomy" id="1775170"/>
    <lineage>
        <taxon>Bacteria</taxon>
        <taxon>Pseudomonadati</taxon>
        <taxon>Pseudomonadota</taxon>
        <taxon>Alphaproteobacteria</taxon>
        <taxon>Rhodobacterales</taxon>
        <taxon>Roseobacteraceae</taxon>
        <taxon>Salipiger</taxon>
    </lineage>
</organism>
<dbReference type="PANTHER" id="PTHR43716">
    <property type="entry name" value="D-2-HYDROXYGLUTARATE DEHYDROGENASE, MITOCHONDRIAL"/>
    <property type="match status" value="1"/>
</dbReference>
<dbReference type="Gene3D" id="3.30.70.2190">
    <property type="match status" value="1"/>
</dbReference>
<dbReference type="SUPFAM" id="SSF55103">
    <property type="entry name" value="FAD-linked oxidases, C-terminal domain"/>
    <property type="match status" value="1"/>
</dbReference>
<dbReference type="Proteomes" id="UP000617145">
    <property type="component" value="Unassembled WGS sequence"/>
</dbReference>
<comment type="similarity">
    <text evidence="2">Belongs to the FAD-binding oxidoreductase/transferase type 4 family.</text>
</comment>
<dbReference type="InterPro" id="IPR016167">
    <property type="entry name" value="FAD-bd_PCMH_sub1"/>
</dbReference>
<protein>
    <submittedName>
        <fullName evidence="6">D-2-hydroxyacid dehydrogenase</fullName>
    </submittedName>
</protein>
<dbReference type="Gene3D" id="3.30.43.10">
    <property type="entry name" value="Uridine Diphospho-n-acetylenolpyruvylglucosamine Reductase, domain 2"/>
    <property type="match status" value="1"/>
</dbReference>
<evidence type="ECO:0000259" key="5">
    <source>
        <dbReference type="PROSITE" id="PS51387"/>
    </source>
</evidence>
<sequence>MSEIIETLRALPGVSVTDTPEDMAGNLIDWRRRFSGKARAVVAPDSTEAVSAVMRACWDAGVPVLPQGGNTSMCGGSVPDDSGTAIILSLSRMNRIRSIDPEDDSVTVDAGCVLQVVQEAALDHDRLFPMSLGAEGSCQIGGNIATNAGGTAALRYGNMRDLVLGIEAVLPDGTIWNGLRTLRKNNSGYDLKHLFIGSEGTLGIVTGAALRLFPRPAAEATTLLFFATADAALKTAATLRAAFPGELSALELLSRSEQDIVARHFPDRALAMPEGTGWTLLVEVAGAGTEADLQDKLMAALEAPMEAGDVLDAILASNERQREAIWLPRHSVTEANMHEGMGLTHDIAIPIGKVPEFLTRADALLAEKLPDATPVVVGHLGDGNMHYIAMFTREFWAKLDDPKVFTKDVGHLLNDIAADLGGTFSAEHGIGTMHLPDMARYKAAPELAMMHAIKATLDPKGLMNPGRLLPAQ</sequence>
<comment type="caution">
    <text evidence="6">The sequence shown here is derived from an EMBL/GenBank/DDBJ whole genome shotgun (WGS) entry which is preliminary data.</text>
</comment>
<evidence type="ECO:0000256" key="2">
    <source>
        <dbReference type="ARBA" id="ARBA00008000"/>
    </source>
</evidence>
<dbReference type="GO" id="GO:0003824">
    <property type="term" value="F:catalytic activity"/>
    <property type="evidence" value="ECO:0007669"/>
    <property type="project" value="InterPro"/>
</dbReference>
<evidence type="ECO:0000313" key="6">
    <source>
        <dbReference type="EMBL" id="GGG64995.1"/>
    </source>
</evidence>
<evidence type="ECO:0000256" key="1">
    <source>
        <dbReference type="ARBA" id="ARBA00001974"/>
    </source>
</evidence>
<dbReference type="FunFam" id="1.10.45.10:FF:000001">
    <property type="entry name" value="D-lactate dehydrogenase mitochondrial"/>
    <property type="match status" value="1"/>
</dbReference>
<keyword evidence="4" id="KW-0274">FAD</keyword>
<proteinExistence type="inferred from homology"/>
<dbReference type="SUPFAM" id="SSF56176">
    <property type="entry name" value="FAD-binding/transporter-associated domain-like"/>
    <property type="match status" value="1"/>
</dbReference>
<evidence type="ECO:0000256" key="4">
    <source>
        <dbReference type="ARBA" id="ARBA00022827"/>
    </source>
</evidence>
<dbReference type="InterPro" id="IPR036318">
    <property type="entry name" value="FAD-bd_PCMH-like_sf"/>
</dbReference>
<comment type="cofactor">
    <cofactor evidence="1">
        <name>FAD</name>
        <dbReference type="ChEBI" id="CHEBI:57692"/>
    </cofactor>
</comment>
<dbReference type="PANTHER" id="PTHR43716:SF2">
    <property type="entry name" value="BLL6224 PROTEIN"/>
    <property type="match status" value="1"/>
</dbReference>
<dbReference type="RefSeq" id="WP_188789044.1">
    <property type="nucleotide sequence ID" value="NZ_BMJV01000001.1"/>
</dbReference>
<dbReference type="InterPro" id="IPR016166">
    <property type="entry name" value="FAD-bd_PCMH"/>
</dbReference>
<evidence type="ECO:0000256" key="3">
    <source>
        <dbReference type="ARBA" id="ARBA00022630"/>
    </source>
</evidence>
<feature type="domain" description="FAD-binding PCMH-type" evidence="5">
    <location>
        <begin position="34"/>
        <end position="215"/>
    </location>
</feature>
<dbReference type="Pfam" id="PF02913">
    <property type="entry name" value="FAD-oxidase_C"/>
    <property type="match status" value="1"/>
</dbReference>
<reference evidence="6" key="2">
    <citation type="submission" date="2020-09" db="EMBL/GenBank/DDBJ databases">
        <authorList>
            <person name="Sun Q."/>
            <person name="Zhou Y."/>
        </authorList>
    </citation>
    <scope>NUCLEOTIDE SEQUENCE</scope>
    <source>
        <strain evidence="6">CGMCC 1.15762</strain>
    </source>
</reference>
<reference evidence="6" key="1">
    <citation type="journal article" date="2014" name="Int. J. Syst. Evol. Microbiol.">
        <title>Complete genome sequence of Corynebacterium casei LMG S-19264T (=DSM 44701T), isolated from a smear-ripened cheese.</title>
        <authorList>
            <consortium name="US DOE Joint Genome Institute (JGI-PGF)"/>
            <person name="Walter F."/>
            <person name="Albersmeier A."/>
            <person name="Kalinowski J."/>
            <person name="Ruckert C."/>
        </authorList>
    </citation>
    <scope>NUCLEOTIDE SEQUENCE</scope>
    <source>
        <strain evidence="6">CGMCC 1.15762</strain>
    </source>
</reference>
<dbReference type="InterPro" id="IPR051264">
    <property type="entry name" value="FAD-oxidored/transferase_4"/>
</dbReference>
<accession>A0A8J2ZI35</accession>
<dbReference type="EMBL" id="BMJV01000001">
    <property type="protein sequence ID" value="GGG64995.1"/>
    <property type="molecule type" value="Genomic_DNA"/>
</dbReference>
<dbReference type="InterPro" id="IPR004113">
    <property type="entry name" value="FAD-bd_oxidored_4_C"/>
</dbReference>
<gene>
    <name evidence="6" type="ORF">GCM10011415_09660</name>
</gene>
<dbReference type="InterPro" id="IPR016169">
    <property type="entry name" value="FAD-bd_PCMH_sub2"/>
</dbReference>
<dbReference type="Gene3D" id="3.30.465.10">
    <property type="match status" value="1"/>
</dbReference>
<dbReference type="InterPro" id="IPR016164">
    <property type="entry name" value="FAD-linked_Oxase-like_C"/>
</dbReference>
<dbReference type="AlphaFoldDB" id="A0A8J2ZI35"/>
<dbReference type="InterPro" id="IPR016171">
    <property type="entry name" value="Vanillyl_alc_oxidase_C-sub2"/>
</dbReference>
<dbReference type="GO" id="GO:0071949">
    <property type="term" value="F:FAD binding"/>
    <property type="evidence" value="ECO:0007669"/>
    <property type="project" value="InterPro"/>
</dbReference>
<dbReference type="Gene3D" id="3.30.70.2740">
    <property type="match status" value="1"/>
</dbReference>
<dbReference type="Pfam" id="PF01565">
    <property type="entry name" value="FAD_binding_4"/>
    <property type="match status" value="1"/>
</dbReference>
<evidence type="ECO:0000313" key="7">
    <source>
        <dbReference type="Proteomes" id="UP000617145"/>
    </source>
</evidence>
<keyword evidence="3" id="KW-0285">Flavoprotein</keyword>
<name>A0A8J2ZI35_9RHOB</name>